<proteinExistence type="predicted"/>
<dbReference type="SUPFAM" id="SSF52058">
    <property type="entry name" value="L domain-like"/>
    <property type="match status" value="2"/>
</dbReference>
<dbReference type="SMART" id="SM00369">
    <property type="entry name" value="LRR_TYP"/>
    <property type="match status" value="9"/>
</dbReference>
<sequence>MGTINMTSDGGAKLRRMFETETNILAISVHKLIVGISPSGPFLQKLAAYVDMVTYDTYREPVFNVPNGNTILEVLMIQAPALRAVVAGTKSLLESFSVSRCLLDRLPPTLANLARLTDLVIKRCKLFVLRLDMVAANRELYRLDLSYNEIRQVFPMASSSGNKLSIAELILASNQLEHLDMTLFESMPRLANLYLANNRITHCFATTPLTFANLKNIIINSNKIVQLDIANLTLPNLQYLNLFVNALKQLPSLPNSLPALEFLALGENNLTKLDLSYLRPYQKLAWVSFNKNQITTVRATSPVRLPVLNEISLSNNKINSLNITRCYFPTFKWLSLQNNELTIVPPVPYLSPNTTISLEVALLAVWIMCHTGPVPCSAQCREYGLLVCRLDVINMTSDGGAKLRTTIDGLDDNIMGITIDKLVVSASGASGPFLQRISAYTTAISYVVYRDPVFQIPNGNTIEEMDIVGVGALRAIVVGSNSRLKRLQVENCRLDRIPPTLGNMADLEELAIMRCALTALRLDMLLANLKLVSVDLSQNQIRQILPATSSPRQNSAIIYLSFVGNLLERLDMATFATLPDLERLDVRGNRIVRFEVTAPVTYASLKRLDLAANGISYFDARNLTMPSLVSMYMDKNALADIPTQWGTLPALRNLGFEENNLKRVDLSAFRTLPALTSLYFTNNQIESIRTSSPVALAKLADITLDYNVVTSVNFIGCDFPQFDYLSVVGNKLTAIPPLFQRFPNVRLTLNSNPIRCPSMTTFRNRIVQGQIYVTIGSKQSDCVTTSSIELDPTTRACCNA</sequence>
<evidence type="ECO:0000313" key="3">
    <source>
        <dbReference type="EnsemblMetazoa" id="AFAF001288-PA"/>
    </source>
</evidence>
<dbReference type="Pfam" id="PF13855">
    <property type="entry name" value="LRR_8"/>
    <property type="match status" value="1"/>
</dbReference>
<dbReference type="VEuPathDB" id="VectorBase:AFAF001288"/>
<dbReference type="InterPro" id="IPR001611">
    <property type="entry name" value="Leu-rich_rpt"/>
</dbReference>
<protein>
    <recommendedName>
        <fullName evidence="5">Leucine rich immune protein (Coil-less)</fullName>
    </recommendedName>
</protein>
<keyword evidence="4" id="KW-1185">Reference proteome</keyword>
<reference evidence="4" key="1">
    <citation type="submission" date="2014-01" db="EMBL/GenBank/DDBJ databases">
        <title>The Genome Sequence of Anopheles farauti FAR1 (V2).</title>
        <authorList>
            <consortium name="The Broad Institute Genomics Platform"/>
            <person name="Neafsey D.E."/>
            <person name="Besansky N."/>
            <person name="Howell P."/>
            <person name="Walton C."/>
            <person name="Young S.K."/>
            <person name="Zeng Q."/>
            <person name="Gargeya S."/>
            <person name="Fitzgerald M."/>
            <person name="Haas B."/>
            <person name="Abouelleil A."/>
            <person name="Allen A.W."/>
            <person name="Alvarado L."/>
            <person name="Arachchi H.M."/>
            <person name="Berlin A.M."/>
            <person name="Chapman S.B."/>
            <person name="Gainer-Dewar J."/>
            <person name="Goldberg J."/>
            <person name="Griggs A."/>
            <person name="Gujja S."/>
            <person name="Hansen M."/>
            <person name="Howarth C."/>
            <person name="Imamovic A."/>
            <person name="Ireland A."/>
            <person name="Larimer J."/>
            <person name="McCowan C."/>
            <person name="Murphy C."/>
            <person name="Pearson M."/>
            <person name="Poon T.W."/>
            <person name="Priest M."/>
            <person name="Roberts A."/>
            <person name="Saif S."/>
            <person name="Shea T."/>
            <person name="Sisk P."/>
            <person name="Sykes S."/>
            <person name="Wortman J."/>
            <person name="Nusbaum C."/>
            <person name="Birren B."/>
        </authorList>
    </citation>
    <scope>NUCLEOTIDE SEQUENCE [LARGE SCALE GENOMIC DNA]</scope>
    <source>
        <strain evidence="4">FAR1</strain>
    </source>
</reference>
<dbReference type="Proteomes" id="UP000075886">
    <property type="component" value="Unassembled WGS sequence"/>
</dbReference>
<dbReference type="InterPro" id="IPR032675">
    <property type="entry name" value="LRR_dom_sf"/>
</dbReference>
<dbReference type="STRING" id="69004.A0A182Q1L8"/>
<evidence type="ECO:0000256" key="2">
    <source>
        <dbReference type="ARBA" id="ARBA00022737"/>
    </source>
</evidence>
<dbReference type="InterPro" id="IPR003591">
    <property type="entry name" value="Leu-rich_rpt_typical-subtyp"/>
</dbReference>
<evidence type="ECO:0008006" key="5">
    <source>
        <dbReference type="Google" id="ProtNLM"/>
    </source>
</evidence>
<dbReference type="Gene3D" id="3.80.10.10">
    <property type="entry name" value="Ribonuclease Inhibitor"/>
    <property type="match status" value="4"/>
</dbReference>
<dbReference type="PANTHER" id="PTHR45712:SF22">
    <property type="entry name" value="INSULIN-LIKE GROWTH FACTOR-BINDING PROTEIN COMPLEX ACID LABILE SUBUNIT"/>
    <property type="match status" value="1"/>
</dbReference>
<reference evidence="3" key="2">
    <citation type="submission" date="2020-05" db="UniProtKB">
        <authorList>
            <consortium name="EnsemblMetazoa"/>
        </authorList>
    </citation>
    <scope>IDENTIFICATION</scope>
    <source>
        <strain evidence="3">FAR1</strain>
    </source>
</reference>
<dbReference type="PANTHER" id="PTHR45712">
    <property type="entry name" value="AGAP008170-PA"/>
    <property type="match status" value="1"/>
</dbReference>
<evidence type="ECO:0000313" key="4">
    <source>
        <dbReference type="Proteomes" id="UP000075886"/>
    </source>
</evidence>
<accession>A0A182Q1L8</accession>
<dbReference type="EnsemblMetazoa" id="AFAF001288-RA">
    <property type="protein sequence ID" value="AFAF001288-PA"/>
    <property type="gene ID" value="AFAF001288"/>
</dbReference>
<organism evidence="3 4">
    <name type="scientific">Anopheles farauti</name>
    <dbReference type="NCBI Taxonomy" id="69004"/>
    <lineage>
        <taxon>Eukaryota</taxon>
        <taxon>Metazoa</taxon>
        <taxon>Ecdysozoa</taxon>
        <taxon>Arthropoda</taxon>
        <taxon>Hexapoda</taxon>
        <taxon>Insecta</taxon>
        <taxon>Pterygota</taxon>
        <taxon>Neoptera</taxon>
        <taxon>Endopterygota</taxon>
        <taxon>Diptera</taxon>
        <taxon>Nematocera</taxon>
        <taxon>Culicoidea</taxon>
        <taxon>Culicidae</taxon>
        <taxon>Anophelinae</taxon>
        <taxon>Anopheles</taxon>
    </lineage>
</organism>
<keyword evidence="1" id="KW-0433">Leucine-rich repeat</keyword>
<dbReference type="AlphaFoldDB" id="A0A182Q1L8"/>
<evidence type="ECO:0000256" key="1">
    <source>
        <dbReference type="ARBA" id="ARBA00022614"/>
    </source>
</evidence>
<keyword evidence="2" id="KW-0677">Repeat</keyword>
<dbReference type="InterPro" id="IPR050333">
    <property type="entry name" value="SLRP"/>
</dbReference>
<dbReference type="PROSITE" id="PS51450">
    <property type="entry name" value="LRR"/>
    <property type="match status" value="1"/>
</dbReference>
<name>A0A182Q1L8_9DIPT</name>
<dbReference type="EMBL" id="AXCN02000381">
    <property type="status" value="NOT_ANNOTATED_CDS"/>
    <property type="molecule type" value="Genomic_DNA"/>
</dbReference>